<evidence type="ECO:0000256" key="3">
    <source>
        <dbReference type="ARBA" id="ARBA00023157"/>
    </source>
</evidence>
<evidence type="ECO:0000259" key="9">
    <source>
        <dbReference type="PROSITE" id="PS51004"/>
    </source>
</evidence>
<organism evidence="10 11">
    <name type="scientific">Biomphalaria glabrata</name>
    <name type="common">Bloodfluke planorb</name>
    <name type="synonym">Freshwater snail</name>
    <dbReference type="NCBI Taxonomy" id="6526"/>
    <lineage>
        <taxon>Eukaryota</taxon>
        <taxon>Metazoa</taxon>
        <taxon>Spiralia</taxon>
        <taxon>Lophotrochozoa</taxon>
        <taxon>Mollusca</taxon>
        <taxon>Gastropoda</taxon>
        <taxon>Heterobranchia</taxon>
        <taxon>Euthyneura</taxon>
        <taxon>Panpulmonata</taxon>
        <taxon>Hygrophila</taxon>
        <taxon>Lymnaeoidea</taxon>
        <taxon>Planorbidae</taxon>
        <taxon>Biomphalaria</taxon>
    </lineage>
</organism>
<dbReference type="Proteomes" id="UP001165740">
    <property type="component" value="Chromosome 1"/>
</dbReference>
<dbReference type="GO" id="GO:0007411">
    <property type="term" value="P:axon guidance"/>
    <property type="evidence" value="ECO:0007669"/>
    <property type="project" value="TreeGrafter"/>
</dbReference>
<evidence type="ECO:0000313" key="11">
    <source>
        <dbReference type="RefSeq" id="XP_055874239.1"/>
    </source>
</evidence>
<dbReference type="PANTHER" id="PTHR11036">
    <property type="entry name" value="SEMAPHORIN"/>
    <property type="match status" value="1"/>
</dbReference>
<reference evidence="11" key="1">
    <citation type="submission" date="2025-08" db="UniProtKB">
        <authorList>
            <consortium name="RefSeq"/>
        </authorList>
    </citation>
    <scope>IDENTIFICATION</scope>
</reference>
<evidence type="ECO:0000313" key="10">
    <source>
        <dbReference type="Proteomes" id="UP001165740"/>
    </source>
</evidence>
<evidence type="ECO:0000256" key="1">
    <source>
        <dbReference type="ARBA" id="ARBA00004370"/>
    </source>
</evidence>
<dbReference type="RefSeq" id="XP_055874239.1">
    <property type="nucleotide sequence ID" value="XM_056018264.1"/>
</dbReference>
<dbReference type="InterPro" id="IPR036352">
    <property type="entry name" value="Semap_dom_sf"/>
</dbReference>
<dbReference type="InterPro" id="IPR015943">
    <property type="entry name" value="WD40/YVTN_repeat-like_dom_sf"/>
</dbReference>
<feature type="domain" description="Sema" evidence="9">
    <location>
        <begin position="27"/>
        <end position="503"/>
    </location>
</feature>
<dbReference type="PROSITE" id="PS51004">
    <property type="entry name" value="SEMA"/>
    <property type="match status" value="1"/>
</dbReference>
<dbReference type="OMA" id="DXLICNT"/>
<keyword evidence="2 7" id="KW-0472">Membrane</keyword>
<name>A0A9W2ZGR0_BIOGL</name>
<dbReference type="InterPro" id="IPR002165">
    <property type="entry name" value="Plexin_repeat"/>
</dbReference>
<keyword evidence="10" id="KW-1185">Reference proteome</keyword>
<sequence length="731" mass="82229">MEYLMVFAFLIVAELTAVTSWQQEWQPNYVSRTPESVTPPPFMGQDDSTENMKLLMVESDTAFVGGRNRLYYLSLKNLSKISTLEWQADDYSKMTCNRKSKVGCENYIRIVVRKSKDKLFVCGTHAFQPRCRHYEFTEQNGFRMQMPKKEDEVGTGMCPFDPNHNSTAIYINGSFYAATVSDPDSRDPLILQKNSESILIRTQPRDSIFLNEPDFVSSYDKDDKVFFFFREMAVENINCGKAVFSRVGRVCKMDKGGAVRTLQNTFTSFFKARINCSIPGEIPFYFDEIQSTSEFGQGNYRPTKDSGDRSDMIYAVFNTPENAIRGSAVCAYKYTDITQVFKRRFKGQESYNYNWLPVSWDNTPSPHPEECHNGSQGAYGYKHLNFIKSHPLMDEAMQPSGGRPMLVFTSINAKLTQIAVDWQVLAADKNYYDVMFVGTDDGRVIKAINKGTKGEIESVVIEDIQVMPHGVPVTSLKIHSDRNDQSQQRLIVMSKERIITIPLQRCNRSNTCSSCVALQDPYCAWNQGLKQCLAAETGVQSIATGTNSNCQPEVEVEPKTQAPEELTTPAKCTCANTKPEDEAEKEILANNQDKNDKVEKGNSEEVFTADLEGNEDAKAGATMTAQAGGAPLEILVTAVIIAILVSLVVGFFIGYKFQSCRKNRDRDVFYESSSLQRGRNRLSSGDNPYFHTDPKNMQPLKQSNIVVNLKNGKANSLAEPKTVMKSNKVYL</sequence>
<gene>
    <name evidence="11" type="primary">LOC106064188</name>
</gene>
<dbReference type="Gene3D" id="2.130.10.10">
    <property type="entry name" value="YVTN repeat-like/Quinoprotein amine dehydrogenase"/>
    <property type="match status" value="1"/>
</dbReference>
<proteinExistence type="predicted"/>
<feature type="compositionally biased region" description="Polar residues" evidence="6">
    <location>
        <begin position="676"/>
        <end position="686"/>
    </location>
</feature>
<evidence type="ECO:0000256" key="8">
    <source>
        <dbReference type="SAM" id="SignalP"/>
    </source>
</evidence>
<evidence type="ECO:0000256" key="2">
    <source>
        <dbReference type="ARBA" id="ARBA00023136"/>
    </source>
</evidence>
<keyword evidence="4" id="KW-0325">Glycoprotein</keyword>
<dbReference type="Gene3D" id="3.30.1680.10">
    <property type="entry name" value="ligand-binding face of the semaphorins, domain 2"/>
    <property type="match status" value="1"/>
</dbReference>
<accession>A0A9W2ZGR0</accession>
<dbReference type="SMART" id="SM00630">
    <property type="entry name" value="Sema"/>
    <property type="match status" value="1"/>
</dbReference>
<keyword evidence="8" id="KW-0732">Signal</keyword>
<keyword evidence="3" id="KW-1015">Disulfide bond</keyword>
<feature type="region of interest" description="Disordered" evidence="6">
    <location>
        <begin position="676"/>
        <end position="696"/>
    </location>
</feature>
<dbReference type="GeneID" id="106064188"/>
<feature type="signal peptide" evidence="8">
    <location>
        <begin position="1"/>
        <end position="20"/>
    </location>
</feature>
<dbReference type="GO" id="GO:0071526">
    <property type="term" value="P:semaphorin-plexin signaling pathway"/>
    <property type="evidence" value="ECO:0007669"/>
    <property type="project" value="TreeGrafter"/>
</dbReference>
<feature type="chain" id="PRO_5040768390" evidence="8">
    <location>
        <begin position="21"/>
        <end position="731"/>
    </location>
</feature>
<keyword evidence="7" id="KW-1133">Transmembrane helix</keyword>
<evidence type="ECO:0000256" key="4">
    <source>
        <dbReference type="ARBA" id="ARBA00023180"/>
    </source>
</evidence>
<protein>
    <submittedName>
        <fullName evidence="11">Semaphorin-1A-like isoform X1</fullName>
    </submittedName>
</protein>
<dbReference type="Pfam" id="PF01437">
    <property type="entry name" value="PSI"/>
    <property type="match status" value="1"/>
</dbReference>
<dbReference type="InterPro" id="IPR027231">
    <property type="entry name" value="Semaphorin"/>
</dbReference>
<dbReference type="GO" id="GO:0030335">
    <property type="term" value="P:positive regulation of cell migration"/>
    <property type="evidence" value="ECO:0007669"/>
    <property type="project" value="TreeGrafter"/>
</dbReference>
<keyword evidence="7" id="KW-0812">Transmembrane</keyword>
<dbReference type="InterPro" id="IPR001627">
    <property type="entry name" value="Semap_dom"/>
</dbReference>
<dbReference type="SUPFAM" id="SSF101912">
    <property type="entry name" value="Sema domain"/>
    <property type="match status" value="1"/>
</dbReference>
<dbReference type="GO" id="GO:0045499">
    <property type="term" value="F:chemorepellent activity"/>
    <property type="evidence" value="ECO:0007669"/>
    <property type="project" value="TreeGrafter"/>
</dbReference>
<dbReference type="GO" id="GO:0005886">
    <property type="term" value="C:plasma membrane"/>
    <property type="evidence" value="ECO:0007669"/>
    <property type="project" value="TreeGrafter"/>
</dbReference>
<comment type="caution">
    <text evidence="5">Lacks conserved residue(s) required for the propagation of feature annotation.</text>
</comment>
<evidence type="ECO:0000256" key="6">
    <source>
        <dbReference type="SAM" id="MobiDB-lite"/>
    </source>
</evidence>
<dbReference type="SUPFAM" id="SSF103575">
    <property type="entry name" value="Plexin repeat"/>
    <property type="match status" value="1"/>
</dbReference>
<dbReference type="GO" id="GO:0030215">
    <property type="term" value="F:semaphorin receptor binding"/>
    <property type="evidence" value="ECO:0007669"/>
    <property type="project" value="InterPro"/>
</dbReference>
<feature type="transmembrane region" description="Helical" evidence="7">
    <location>
        <begin position="634"/>
        <end position="655"/>
    </location>
</feature>
<dbReference type="Pfam" id="PF01403">
    <property type="entry name" value="Sema"/>
    <property type="match status" value="1"/>
</dbReference>
<evidence type="ECO:0000256" key="7">
    <source>
        <dbReference type="SAM" id="Phobius"/>
    </source>
</evidence>
<dbReference type="OrthoDB" id="9988752at2759"/>
<dbReference type="AlphaFoldDB" id="A0A9W2ZGR0"/>
<comment type="subcellular location">
    <subcellularLocation>
        <location evidence="1">Membrane</location>
    </subcellularLocation>
</comment>
<dbReference type="InterPro" id="IPR016201">
    <property type="entry name" value="PSI"/>
</dbReference>
<evidence type="ECO:0000256" key="5">
    <source>
        <dbReference type="PROSITE-ProRule" id="PRU00352"/>
    </source>
</evidence>
<dbReference type="PANTHER" id="PTHR11036:SF127">
    <property type="entry name" value="SEMAPHORIN-1A"/>
    <property type="match status" value="1"/>
</dbReference>
<dbReference type="SMART" id="SM00423">
    <property type="entry name" value="PSI"/>
    <property type="match status" value="1"/>
</dbReference>